<dbReference type="RefSeq" id="WP_330797216.1">
    <property type="nucleotide sequence ID" value="NZ_JAZEWV010000015.1"/>
</dbReference>
<accession>A0ABU7PEI4</accession>
<reference evidence="5 6" key="1">
    <citation type="submission" date="2023-12" db="EMBL/GenBank/DDBJ databases">
        <title>Streptomyces sp. V4-01.</title>
        <authorList>
            <person name="Somphong A."/>
            <person name="Phongsopitanun W."/>
        </authorList>
    </citation>
    <scope>NUCLEOTIDE SEQUENCE [LARGE SCALE GENOMIC DNA]</scope>
    <source>
        <strain evidence="5 6">V4-01</strain>
    </source>
</reference>
<dbReference type="InterPro" id="IPR041916">
    <property type="entry name" value="Anti_sigma_zinc_sf"/>
</dbReference>
<proteinExistence type="predicted"/>
<dbReference type="Gene3D" id="1.10.10.1320">
    <property type="entry name" value="Anti-sigma factor, zinc-finger domain"/>
    <property type="match status" value="1"/>
</dbReference>
<evidence type="ECO:0000256" key="2">
    <source>
        <dbReference type="ARBA" id="ARBA00023163"/>
    </source>
</evidence>
<comment type="caution">
    <text evidence="5">The sequence shown here is derived from an EMBL/GenBank/DDBJ whole genome shotgun (WGS) entry which is preliminary data.</text>
</comment>
<feature type="transmembrane region" description="Helical" evidence="3">
    <location>
        <begin position="103"/>
        <end position="123"/>
    </location>
</feature>
<dbReference type="InterPro" id="IPR027383">
    <property type="entry name" value="Znf_put"/>
</dbReference>
<sequence length="244" mass="24637">MSTHADVGAYLLGALDEAEMTAFEEHLAGCERCGRELDELSGLLPVLEELRGDGVGAGPGAGGFAARVADGTAFAGPPSGAGLLDRLLGEVAGERRRRRRRRLVAVAAASVLVVGGPAVAVVATSDSGGHSGVEGIATPRHSASNPATGASALVGVSDKGWGSAVDLRLSGVRGPLTCSLVAVGRDRTAQTVATWSVPNAGYGTEAQPTPLTVHGATGLHRDQISHFEVKAADGTLLVSVPLRP</sequence>
<keyword evidence="3" id="KW-1133">Transmembrane helix</keyword>
<evidence type="ECO:0000256" key="3">
    <source>
        <dbReference type="SAM" id="Phobius"/>
    </source>
</evidence>
<keyword evidence="3" id="KW-0472">Membrane</keyword>
<evidence type="ECO:0000256" key="1">
    <source>
        <dbReference type="ARBA" id="ARBA00023015"/>
    </source>
</evidence>
<dbReference type="Pfam" id="PF13490">
    <property type="entry name" value="zf-HC2"/>
    <property type="match status" value="1"/>
</dbReference>
<keyword evidence="6" id="KW-1185">Reference proteome</keyword>
<feature type="domain" description="Putative zinc-finger" evidence="4">
    <location>
        <begin position="5"/>
        <end position="33"/>
    </location>
</feature>
<name>A0ABU7PEI4_9ACTN</name>
<keyword evidence="3" id="KW-0812">Transmembrane</keyword>
<dbReference type="EMBL" id="JAZEWV010000015">
    <property type="protein sequence ID" value="MEE4544221.1"/>
    <property type="molecule type" value="Genomic_DNA"/>
</dbReference>
<evidence type="ECO:0000313" key="6">
    <source>
        <dbReference type="Proteomes" id="UP001344658"/>
    </source>
</evidence>
<keyword evidence="2" id="KW-0804">Transcription</keyword>
<organism evidence="5 6">
    <name type="scientific">Actinacidiphila polyblastidii</name>
    <dbReference type="NCBI Taxonomy" id="3110430"/>
    <lineage>
        <taxon>Bacteria</taxon>
        <taxon>Bacillati</taxon>
        <taxon>Actinomycetota</taxon>
        <taxon>Actinomycetes</taxon>
        <taxon>Kitasatosporales</taxon>
        <taxon>Streptomycetaceae</taxon>
        <taxon>Actinacidiphila</taxon>
    </lineage>
</organism>
<protein>
    <submittedName>
        <fullName evidence="5">Zf-HC2 domain-containing protein</fullName>
    </submittedName>
</protein>
<keyword evidence="1" id="KW-0805">Transcription regulation</keyword>
<dbReference type="Proteomes" id="UP001344658">
    <property type="component" value="Unassembled WGS sequence"/>
</dbReference>
<evidence type="ECO:0000313" key="5">
    <source>
        <dbReference type="EMBL" id="MEE4544221.1"/>
    </source>
</evidence>
<gene>
    <name evidence="5" type="ORF">V2S66_19855</name>
</gene>
<evidence type="ECO:0000259" key="4">
    <source>
        <dbReference type="Pfam" id="PF13490"/>
    </source>
</evidence>